<proteinExistence type="predicted"/>
<comment type="caution">
    <text evidence="2">The sequence shown here is derived from an EMBL/GenBank/DDBJ whole genome shotgun (WGS) entry which is preliminary data.</text>
</comment>
<keyword evidence="3" id="KW-1185">Reference proteome</keyword>
<gene>
    <name evidence="2" type="ORF">FED44_27700</name>
</gene>
<dbReference type="Proteomes" id="UP000309033">
    <property type="component" value="Unassembled WGS sequence"/>
</dbReference>
<dbReference type="SUPFAM" id="SSF54593">
    <property type="entry name" value="Glyoxalase/Bleomycin resistance protein/Dihydroxybiphenyl dioxygenase"/>
    <property type="match status" value="1"/>
</dbReference>
<dbReference type="EMBL" id="VANP01000013">
    <property type="protein sequence ID" value="TLP54541.1"/>
    <property type="molecule type" value="Genomic_DNA"/>
</dbReference>
<reference evidence="2" key="1">
    <citation type="submission" date="2019-05" db="EMBL/GenBank/DDBJ databases">
        <title>Isolation, diversity and antifungal activity of Actinobacteria from wheat.</title>
        <authorList>
            <person name="Yu B."/>
        </authorList>
    </citation>
    <scope>NUCLEOTIDE SEQUENCE [LARGE SCALE GENOMIC DNA]</scope>
    <source>
        <strain evidence="2">NEAU-HEGS1-5</strain>
    </source>
</reference>
<dbReference type="AlphaFoldDB" id="A0A5R8YM32"/>
<evidence type="ECO:0000259" key="1">
    <source>
        <dbReference type="PROSITE" id="PS51819"/>
    </source>
</evidence>
<dbReference type="InterPro" id="IPR029068">
    <property type="entry name" value="Glyas_Bleomycin-R_OHBP_Dase"/>
</dbReference>
<protein>
    <submittedName>
        <fullName evidence="2">VOC family protein</fullName>
    </submittedName>
</protein>
<evidence type="ECO:0000313" key="3">
    <source>
        <dbReference type="Proteomes" id="UP000309033"/>
    </source>
</evidence>
<evidence type="ECO:0000313" key="2">
    <source>
        <dbReference type="EMBL" id="TLP54541.1"/>
    </source>
</evidence>
<organism evidence="2 3">
    <name type="scientific">Microbispora triticiradicis</name>
    <dbReference type="NCBI Taxonomy" id="2200763"/>
    <lineage>
        <taxon>Bacteria</taxon>
        <taxon>Bacillati</taxon>
        <taxon>Actinomycetota</taxon>
        <taxon>Actinomycetes</taxon>
        <taxon>Streptosporangiales</taxon>
        <taxon>Streptosporangiaceae</taxon>
        <taxon>Microbispora</taxon>
    </lineage>
</organism>
<accession>A0A5R8YM32</accession>
<dbReference type="InterPro" id="IPR041581">
    <property type="entry name" value="Glyoxalase_6"/>
</dbReference>
<sequence>MSGVARMRTVVLDCPEPKTLAAFYAEVLGWKVAYEEGEEWVTLAGDDQVRVAFQRVPDYRPPQWPGSEHPQQFHLDLTVDDMAEAEKRVLALGAVRHEHQPGEEENWTVYLDPAGHPFCLIPSSD</sequence>
<dbReference type="Gene3D" id="3.10.180.10">
    <property type="entry name" value="2,3-Dihydroxybiphenyl 1,2-Dioxygenase, domain 1"/>
    <property type="match status" value="1"/>
</dbReference>
<dbReference type="CDD" id="cd06587">
    <property type="entry name" value="VOC"/>
    <property type="match status" value="1"/>
</dbReference>
<feature type="domain" description="VOC" evidence="1">
    <location>
        <begin position="6"/>
        <end position="123"/>
    </location>
</feature>
<dbReference type="PROSITE" id="PS51819">
    <property type="entry name" value="VOC"/>
    <property type="match status" value="1"/>
</dbReference>
<dbReference type="Pfam" id="PF18029">
    <property type="entry name" value="Glyoxalase_6"/>
    <property type="match status" value="1"/>
</dbReference>
<dbReference type="PANTHER" id="PTHR35908">
    <property type="entry name" value="HYPOTHETICAL FUSION PROTEIN"/>
    <property type="match status" value="1"/>
</dbReference>
<name>A0A5R8YM32_9ACTN</name>
<dbReference type="PANTHER" id="PTHR35908:SF1">
    <property type="entry name" value="CONSERVED PROTEIN"/>
    <property type="match status" value="1"/>
</dbReference>
<dbReference type="InterPro" id="IPR037523">
    <property type="entry name" value="VOC_core"/>
</dbReference>
<dbReference type="OrthoDB" id="1645442at2"/>